<dbReference type="Proteomes" id="UP001225378">
    <property type="component" value="Chromosome"/>
</dbReference>
<reference evidence="2 3" key="1">
    <citation type="journal article" date="2024" name="Microbiology">
        <title>Methylomarinum rosea sp. nov., a novel halophilic methanotrophic bacterium from the hypersaline Lake Elton.</title>
        <authorList>
            <person name="Suleimanov R.Z."/>
            <person name="Oshkin I.Y."/>
            <person name="Danilova O.V."/>
            <person name="Suzina N.E."/>
            <person name="Dedysh S.N."/>
        </authorList>
    </citation>
    <scope>NUCLEOTIDE SEQUENCE [LARGE SCALE GENOMIC DNA]</scope>
    <source>
        <strain evidence="2 3">Ch1-1</strain>
    </source>
</reference>
<dbReference type="InterPro" id="IPR011576">
    <property type="entry name" value="Pyridox_Oxase_N"/>
</dbReference>
<protein>
    <submittedName>
        <fullName evidence="2">Pyridoxamine 5'-phosphate oxidase family protein</fullName>
    </submittedName>
</protein>
<evidence type="ECO:0000259" key="1">
    <source>
        <dbReference type="Pfam" id="PF01243"/>
    </source>
</evidence>
<dbReference type="InterPro" id="IPR014419">
    <property type="entry name" value="HutZ"/>
</dbReference>
<dbReference type="RefSeq" id="WP_305908774.1">
    <property type="nucleotide sequence ID" value="NZ_CP157743.1"/>
</dbReference>
<dbReference type="KEGG" id="mech:Q9L42_009035"/>
<dbReference type="EMBL" id="CP157743">
    <property type="protein sequence ID" value="XBS22253.1"/>
    <property type="molecule type" value="Genomic_DNA"/>
</dbReference>
<feature type="domain" description="Pyridoxamine 5'-phosphate oxidase N-terminal" evidence="1">
    <location>
        <begin position="14"/>
        <end position="141"/>
    </location>
</feature>
<dbReference type="AlphaFoldDB" id="A0AAU7NZ43"/>
<organism evidence="2 3">
    <name type="scientific">Methylomarinum roseum</name>
    <dbReference type="NCBI Taxonomy" id="3067653"/>
    <lineage>
        <taxon>Bacteria</taxon>
        <taxon>Pseudomonadati</taxon>
        <taxon>Pseudomonadota</taxon>
        <taxon>Gammaproteobacteria</taxon>
        <taxon>Methylococcales</taxon>
        <taxon>Methylococcaceae</taxon>
        <taxon>Methylomarinum</taxon>
    </lineage>
</organism>
<dbReference type="Pfam" id="PF01243">
    <property type="entry name" value="PNPOx_N"/>
    <property type="match status" value="1"/>
</dbReference>
<evidence type="ECO:0000313" key="2">
    <source>
        <dbReference type="EMBL" id="XBS22253.1"/>
    </source>
</evidence>
<sequence length="165" mass="18751">MPHIPRQDPPSSAYVGLLEESQTLLLSSYSQQQGAEISYAPYVRDGLKFYVFVSELARHTTNMLTTLQASVMFIRPETDSDNLFARERVVFNCRVQEISPEQALYQRQLQALQDKFGETVALLRSLNDFHLLQLEALRGQYIAGFGKAYAVEVETGKLMLMKNGR</sequence>
<dbReference type="Gene3D" id="2.30.110.10">
    <property type="entry name" value="Electron Transport, Fmn-binding Protein, Chain A"/>
    <property type="match status" value="1"/>
</dbReference>
<keyword evidence="3" id="KW-1185">Reference proteome</keyword>
<proteinExistence type="predicted"/>
<gene>
    <name evidence="2" type="ORF">Q9L42_009035</name>
</gene>
<name>A0AAU7NZ43_9GAMM</name>
<evidence type="ECO:0000313" key="3">
    <source>
        <dbReference type="Proteomes" id="UP001225378"/>
    </source>
</evidence>
<dbReference type="InterPro" id="IPR012349">
    <property type="entry name" value="Split_barrel_FMN-bd"/>
</dbReference>
<dbReference type="PIRSF" id="PIRSF004633">
    <property type="entry name" value="UCP_PLP_oxd"/>
    <property type="match status" value="1"/>
</dbReference>
<dbReference type="SUPFAM" id="SSF50475">
    <property type="entry name" value="FMN-binding split barrel"/>
    <property type="match status" value="1"/>
</dbReference>
<accession>A0AAU7NZ43</accession>